<proteinExistence type="predicted"/>
<protein>
    <submittedName>
        <fullName evidence="2">Uncharacterized protein</fullName>
    </submittedName>
</protein>
<sequence length="635" mass="69972">MDHLTKILQKRLALDDSNKQKSTASSARRIGPPLPGTTRTTGVGGTSKADEYLTSTEVKSILAGDLTSRKIVYLIEGMSKASDLVIPDIVLSQGVARLATKPSLVPMSLALRYGANPNLYIDVPKLGSVHILVFVISALRNEGGAGVSTDRSLVYSAVYTLLVSGANPTLPPRSSSRGIAEVTTAEEMLTQGSVIEWVTAKQIDFPLKEWFEIIDGVKDPKTEEDRLGLKAIRIRGAVLLDRYDLLEASDIIDEFDPIKYHANTIFSRLIKAGSLRRKNEDLRRSIDYLNLGSFTDLVNDGVIPSYPTWEIGKPSFTNGYNTINSLLLVMQASKDDPIVSNLLLKMLVEALKNNGVFDSEQLAMLRRINSKAAEQAIKAYSAPFWSKECRVAEAPSSPRLVNLASNLSLDVTMSKRVVCRKLKSISEVDAKSLKAAAITRQRSRLAADTSEIIDYVDDTPSASCINTTDINPEEYADLDVVFYKDGRNMTWCFTREDYDNLLSTGVNPTTREKLPESLLAKIRYKKDQIKGIGISDLDAMTIDESIKLLMAEDTVSSSQSNKILDEVLAAIGIDRKNFDKFTNNQLENFSAMTGNRIRLKGLSKKHAQFTFARGVAPIVLRDKAYANLILTAMAK</sequence>
<dbReference type="EMBL" id="MK500477">
    <property type="protein sequence ID" value="QBK90324.1"/>
    <property type="molecule type" value="Genomic_DNA"/>
</dbReference>
<feature type="compositionally biased region" description="Low complexity" evidence="1">
    <location>
        <begin position="28"/>
        <end position="41"/>
    </location>
</feature>
<gene>
    <name evidence="2" type="ORF">LCPAC103_00050</name>
</gene>
<organism evidence="2">
    <name type="scientific">Pithovirus LCPAC103</name>
    <dbReference type="NCBI Taxonomy" id="2506588"/>
    <lineage>
        <taxon>Viruses</taxon>
        <taxon>Pithoviruses</taxon>
    </lineage>
</organism>
<accession>A0A481Z3A4</accession>
<reference evidence="2" key="1">
    <citation type="journal article" date="2019" name="MBio">
        <title>Virus Genomes from Deep Sea Sediments Expand the Ocean Megavirome and Support Independent Origins of Viral Gigantism.</title>
        <authorList>
            <person name="Backstrom D."/>
            <person name="Yutin N."/>
            <person name="Jorgensen S.L."/>
            <person name="Dharamshi J."/>
            <person name="Homa F."/>
            <person name="Zaremba-Niedwiedzka K."/>
            <person name="Spang A."/>
            <person name="Wolf Y.I."/>
            <person name="Koonin E.V."/>
            <person name="Ettema T.J."/>
        </authorList>
    </citation>
    <scope>NUCLEOTIDE SEQUENCE</scope>
</reference>
<evidence type="ECO:0000313" key="2">
    <source>
        <dbReference type="EMBL" id="QBK90324.1"/>
    </source>
</evidence>
<name>A0A481Z3A4_9VIRU</name>
<feature type="region of interest" description="Disordered" evidence="1">
    <location>
        <begin position="16"/>
        <end position="48"/>
    </location>
</feature>
<evidence type="ECO:0000256" key="1">
    <source>
        <dbReference type="SAM" id="MobiDB-lite"/>
    </source>
</evidence>